<dbReference type="InterPro" id="IPR036873">
    <property type="entry name" value="Rhodanese-like_dom_sf"/>
</dbReference>
<organism evidence="4 5">
    <name type="scientific">Nakamurella multipartita (strain ATCC 700099 / DSM 44233 / CIP 104796 / JCM 9543 / NBRC 105858 / Y-104)</name>
    <name type="common">Microsphaera multipartita</name>
    <dbReference type="NCBI Taxonomy" id="479431"/>
    <lineage>
        <taxon>Bacteria</taxon>
        <taxon>Bacillati</taxon>
        <taxon>Actinomycetota</taxon>
        <taxon>Actinomycetes</taxon>
        <taxon>Nakamurellales</taxon>
        <taxon>Nakamurellaceae</taxon>
        <taxon>Nakamurella</taxon>
    </lineage>
</organism>
<dbReference type="SUPFAM" id="SSF52821">
    <property type="entry name" value="Rhodanese/Cell cycle control phosphatase"/>
    <property type="match status" value="2"/>
</dbReference>
<dbReference type="STRING" id="479431.Namu_3789"/>
<feature type="domain" description="Rhodanese" evidence="3">
    <location>
        <begin position="25"/>
        <end position="141"/>
    </location>
</feature>
<dbReference type="Pfam" id="PF00581">
    <property type="entry name" value="Rhodanese"/>
    <property type="match status" value="2"/>
</dbReference>
<dbReference type="EMBL" id="CP001737">
    <property type="protein sequence ID" value="ACV80087.1"/>
    <property type="molecule type" value="Genomic_DNA"/>
</dbReference>
<dbReference type="AlphaFoldDB" id="C8XG85"/>
<dbReference type="CDD" id="cd01449">
    <property type="entry name" value="TST_Repeat_2"/>
    <property type="match status" value="1"/>
</dbReference>
<evidence type="ECO:0000256" key="1">
    <source>
        <dbReference type="ARBA" id="ARBA00022679"/>
    </source>
</evidence>
<dbReference type="eggNOG" id="COG2897">
    <property type="taxonomic scope" value="Bacteria"/>
</dbReference>
<dbReference type="Proteomes" id="UP000002218">
    <property type="component" value="Chromosome"/>
</dbReference>
<keyword evidence="2" id="KW-0677">Repeat</keyword>
<dbReference type="RefSeq" id="WP_015748914.1">
    <property type="nucleotide sequence ID" value="NC_013235.1"/>
</dbReference>
<dbReference type="KEGG" id="nml:Namu_3789"/>
<dbReference type="PANTHER" id="PTHR11364:SF27">
    <property type="entry name" value="SULFURTRANSFERASE"/>
    <property type="match status" value="1"/>
</dbReference>
<dbReference type="OrthoDB" id="9770030at2"/>
<dbReference type="InterPro" id="IPR045078">
    <property type="entry name" value="TST/MPST-like"/>
</dbReference>
<feature type="domain" description="Rhodanese" evidence="3">
    <location>
        <begin position="181"/>
        <end position="292"/>
    </location>
</feature>
<evidence type="ECO:0000313" key="5">
    <source>
        <dbReference type="Proteomes" id="UP000002218"/>
    </source>
</evidence>
<dbReference type="CDD" id="cd01448">
    <property type="entry name" value="TST_Repeat_1"/>
    <property type="match status" value="1"/>
</dbReference>
<proteinExistence type="predicted"/>
<dbReference type="PROSITE" id="PS00380">
    <property type="entry name" value="RHODANESE_1"/>
    <property type="match status" value="1"/>
</dbReference>
<dbReference type="FunCoup" id="C8XG85">
    <property type="interactions" value="324"/>
</dbReference>
<dbReference type="SMART" id="SM00450">
    <property type="entry name" value="RHOD"/>
    <property type="match status" value="2"/>
</dbReference>
<evidence type="ECO:0000259" key="3">
    <source>
        <dbReference type="PROSITE" id="PS50206"/>
    </source>
</evidence>
<keyword evidence="1" id="KW-0808">Transferase</keyword>
<accession>C8XG85</accession>
<gene>
    <name evidence="4" type="ordered locus">Namu_3789</name>
</gene>
<reference evidence="4 5" key="2">
    <citation type="journal article" date="2010" name="Stand. Genomic Sci.">
        <title>Complete genome sequence of Nakamurella multipartita type strain (Y-104).</title>
        <authorList>
            <person name="Tice H."/>
            <person name="Mayilraj S."/>
            <person name="Sims D."/>
            <person name="Lapidus A."/>
            <person name="Nolan M."/>
            <person name="Lucas S."/>
            <person name="Glavina Del Rio T."/>
            <person name="Copeland A."/>
            <person name="Cheng J.F."/>
            <person name="Meincke L."/>
            <person name="Bruce D."/>
            <person name="Goodwin L."/>
            <person name="Pitluck S."/>
            <person name="Ivanova N."/>
            <person name="Mavromatis K."/>
            <person name="Ovchinnikova G."/>
            <person name="Pati A."/>
            <person name="Chen A."/>
            <person name="Palaniappan K."/>
            <person name="Land M."/>
            <person name="Hauser L."/>
            <person name="Chang Y.J."/>
            <person name="Jeffries C.D."/>
            <person name="Detter J.C."/>
            <person name="Brettin T."/>
            <person name="Rohde M."/>
            <person name="Goker M."/>
            <person name="Bristow J."/>
            <person name="Eisen J.A."/>
            <person name="Markowitz V."/>
            <person name="Hugenholtz P."/>
            <person name="Kyrpides N.C."/>
            <person name="Klenk H.P."/>
            <person name="Chen F."/>
        </authorList>
    </citation>
    <scope>NUCLEOTIDE SEQUENCE [LARGE SCALE GENOMIC DNA]</scope>
    <source>
        <strain evidence="5">ATCC 700099 / DSM 44233 / CIP 104796 / JCM 9543 / NBRC 105858 / Y-104</strain>
    </source>
</reference>
<dbReference type="Gene3D" id="3.40.250.10">
    <property type="entry name" value="Rhodanese-like domain"/>
    <property type="match status" value="2"/>
</dbReference>
<name>C8XG85_NAKMY</name>
<evidence type="ECO:0000313" key="4">
    <source>
        <dbReference type="EMBL" id="ACV80087.1"/>
    </source>
</evidence>
<sequence length="301" mass="30771">MKPSPAPPLIRADELAHELAGPRPDRIAPILLDVRWSLAGSDEPGFVAGHLPGARFLDLDRHLAGAAGPGGRHPLPPAESLQAALRALGLTDQSPVVVYDGGSGLSAARAWWVLRWSGLARVRVLDGGLPAWLADPARPTESGLAAPPAAGSVTVRPGAMPTVTVQEVDRAIGSGIDAQGAADHPVLLDVRAAARYRGEVEPLDPVAGHIPGAVNLPIGELMRPDGTYRPAAEIATVLQAVGLTDGTPAIASCGSGVTACQLVLAAELVGRRAALYPGSYSQWCALGRPVATGAGRPGAEV</sequence>
<dbReference type="HOGENOM" id="CLU_031618_0_0_11"/>
<dbReference type="InParanoid" id="C8XG85"/>
<dbReference type="GO" id="GO:0004792">
    <property type="term" value="F:thiosulfate-cyanide sulfurtransferase activity"/>
    <property type="evidence" value="ECO:0007669"/>
    <property type="project" value="InterPro"/>
</dbReference>
<dbReference type="PROSITE" id="PS50206">
    <property type="entry name" value="RHODANESE_3"/>
    <property type="match status" value="2"/>
</dbReference>
<dbReference type="PANTHER" id="PTHR11364">
    <property type="entry name" value="THIOSULFATE SULFERTANSFERASE"/>
    <property type="match status" value="1"/>
</dbReference>
<evidence type="ECO:0000256" key="2">
    <source>
        <dbReference type="ARBA" id="ARBA00022737"/>
    </source>
</evidence>
<protein>
    <submittedName>
        <fullName evidence="4">Rhodanese domain protein</fullName>
    </submittedName>
</protein>
<dbReference type="InterPro" id="IPR001307">
    <property type="entry name" value="Thiosulphate_STrfase_CS"/>
</dbReference>
<reference evidence="5" key="1">
    <citation type="submission" date="2009-09" db="EMBL/GenBank/DDBJ databases">
        <title>The complete genome of Nakamurella multipartita DSM 44233.</title>
        <authorList>
            <consortium name="US DOE Joint Genome Institute (JGI-PGF)"/>
            <person name="Lucas S."/>
            <person name="Copeland A."/>
            <person name="Lapidus A."/>
            <person name="Glavina del Rio T."/>
            <person name="Dalin E."/>
            <person name="Tice H."/>
            <person name="Bruce D."/>
            <person name="Goodwin L."/>
            <person name="Pitluck S."/>
            <person name="Kyrpides N."/>
            <person name="Mavromatis K."/>
            <person name="Ivanova N."/>
            <person name="Ovchinnikova G."/>
            <person name="Sims D."/>
            <person name="Meincke L."/>
            <person name="Brettin T."/>
            <person name="Detter J.C."/>
            <person name="Han C."/>
            <person name="Larimer F."/>
            <person name="Land M."/>
            <person name="Hauser L."/>
            <person name="Markowitz V."/>
            <person name="Cheng J.-F."/>
            <person name="Hugenholtz P."/>
            <person name="Woyke T."/>
            <person name="Wu D."/>
            <person name="Klenk H.-P."/>
            <person name="Eisen J.A."/>
        </authorList>
    </citation>
    <scope>NUCLEOTIDE SEQUENCE [LARGE SCALE GENOMIC DNA]</scope>
    <source>
        <strain evidence="5">ATCC 700099 / DSM 44233 / CIP 104796 / JCM 9543 / NBRC 105858 / Y-104</strain>
    </source>
</reference>
<dbReference type="InterPro" id="IPR001763">
    <property type="entry name" value="Rhodanese-like_dom"/>
</dbReference>
<keyword evidence="5" id="KW-1185">Reference proteome</keyword>